<dbReference type="EMBL" id="BAAFRS010000141">
    <property type="protein sequence ID" value="GAB1223313.1"/>
    <property type="molecule type" value="Genomic_DNA"/>
</dbReference>
<accession>A0ABQ0DKC6</accession>
<reference evidence="1 2" key="1">
    <citation type="journal article" date="2019" name="PLoS Negl. Trop. Dis.">
        <title>Whole genome sequencing of Entamoeba nuttalli reveals mammalian host-related molecular signatures and a novel octapeptide-repeat surface protein.</title>
        <authorList>
            <person name="Tanaka M."/>
            <person name="Makiuchi T."/>
            <person name="Komiyama T."/>
            <person name="Shiina T."/>
            <person name="Osaki K."/>
            <person name="Tachibana H."/>
        </authorList>
    </citation>
    <scope>NUCLEOTIDE SEQUENCE [LARGE SCALE GENOMIC DNA]</scope>
    <source>
        <strain evidence="1 2">P19-061405</strain>
    </source>
</reference>
<gene>
    <name evidence="1" type="ORF">ENUP19_0141G0015</name>
</gene>
<protein>
    <submittedName>
        <fullName evidence="1">Uncharacterized protein</fullName>
    </submittedName>
</protein>
<dbReference type="Proteomes" id="UP001628156">
    <property type="component" value="Unassembled WGS sequence"/>
</dbReference>
<evidence type="ECO:0000313" key="1">
    <source>
        <dbReference type="EMBL" id="GAB1223313.1"/>
    </source>
</evidence>
<organism evidence="1 2">
    <name type="scientific">Entamoeba nuttalli</name>
    <dbReference type="NCBI Taxonomy" id="412467"/>
    <lineage>
        <taxon>Eukaryota</taxon>
        <taxon>Amoebozoa</taxon>
        <taxon>Evosea</taxon>
        <taxon>Archamoebae</taxon>
        <taxon>Mastigamoebida</taxon>
        <taxon>Entamoebidae</taxon>
        <taxon>Entamoeba</taxon>
    </lineage>
</organism>
<sequence length="318" mass="37248">MIRAAHAKSTEKKNVHEEYIFGQWGLLIKYVILKGGKVEILCPKRKHKIDKRNQLDISFVEVQGQCCYKAEDIFQDVLSHVKQLCEKGQLKKRDKARTVRKIVHDTLMNKLAQWCHDKSENEGIKMKYRYGKPSNKKKEKERNLVIYEIVFNGRTYERNDIRHYFGNWMQSVLNFLLKETKEKSITISSNTLPPEFRNNFITPDYEENENEVININEFEFINNSPCGCEENENEATNINEIESVNNSPSGCEENISTVGLQNFCPPQQIYSSTCLQPIRNWSHDIMQCIPIQIYGQYYYLPHTNFSIIGTQCIPYNLQ</sequence>
<evidence type="ECO:0000313" key="2">
    <source>
        <dbReference type="Proteomes" id="UP001628156"/>
    </source>
</evidence>
<name>A0ABQ0DKC6_9EUKA</name>
<comment type="caution">
    <text evidence="1">The sequence shown here is derived from an EMBL/GenBank/DDBJ whole genome shotgun (WGS) entry which is preliminary data.</text>
</comment>
<keyword evidence="2" id="KW-1185">Reference proteome</keyword>
<proteinExistence type="predicted"/>